<evidence type="ECO:0000313" key="4">
    <source>
        <dbReference type="Proteomes" id="UP000247536"/>
    </source>
</evidence>
<dbReference type="Pfam" id="PF03713">
    <property type="entry name" value="DUF305"/>
    <property type="match status" value="1"/>
</dbReference>
<keyword evidence="4" id="KW-1185">Reference proteome</keyword>
<dbReference type="Proteomes" id="UP000247536">
    <property type="component" value="Unassembled WGS sequence"/>
</dbReference>
<dbReference type="EMBL" id="QJRY01000001">
    <property type="protein sequence ID" value="PYB77351.1"/>
    <property type="molecule type" value="Genomic_DNA"/>
</dbReference>
<accession>A0ABX5P0M1</accession>
<keyword evidence="1" id="KW-0732">Signal</keyword>
<feature type="signal peptide" evidence="1">
    <location>
        <begin position="1"/>
        <end position="43"/>
    </location>
</feature>
<evidence type="ECO:0000259" key="2">
    <source>
        <dbReference type="Pfam" id="PF03713"/>
    </source>
</evidence>
<dbReference type="InterPro" id="IPR005183">
    <property type="entry name" value="DUF305_CopM-like"/>
</dbReference>
<feature type="chain" id="PRO_5047034045" evidence="1">
    <location>
        <begin position="44"/>
        <end position="148"/>
    </location>
</feature>
<comment type="caution">
    <text evidence="3">The sequence shown here is derived from an EMBL/GenBank/DDBJ whole genome shotgun (WGS) entry which is preliminary data.</text>
</comment>
<reference evidence="3 4" key="1">
    <citation type="submission" date="2018-06" db="EMBL/GenBank/DDBJ databases">
        <title>Rhizobium wuzhouense sp. nov., isolated from roots of Oryza officinalis.</title>
        <authorList>
            <person name="Yuan T."/>
        </authorList>
    </citation>
    <scope>NUCLEOTIDE SEQUENCE [LARGE SCALE GENOMIC DNA]</scope>
    <source>
        <strain evidence="3 4">W44</strain>
    </source>
</reference>
<dbReference type="InterPro" id="IPR012347">
    <property type="entry name" value="Ferritin-like"/>
</dbReference>
<gene>
    <name evidence="3" type="ORF">DMY87_03005</name>
</gene>
<evidence type="ECO:0000313" key="3">
    <source>
        <dbReference type="EMBL" id="PYB77351.1"/>
    </source>
</evidence>
<sequence>MKPHGPSGLRIAITDQHRRTHMLKTILVAASLTAVLSTSAVLAQDNTMHQGHDMSSMGQGMMDDSPSSKAFQEANEKMHKDMAVPLTGNADVDFVRGMIPHHQGAIDMAKIVLEHGKDPEIRKLAEEVIKAQEGEIAMMKDWLSKNGQ</sequence>
<protein>
    <submittedName>
        <fullName evidence="3">DUF305 domain-containing protein</fullName>
    </submittedName>
</protein>
<dbReference type="Gene3D" id="1.20.1260.10">
    <property type="match status" value="1"/>
</dbReference>
<proteinExistence type="predicted"/>
<organism evidence="3 4">
    <name type="scientific">Rhizobium wuzhouense</name>
    <dbReference type="NCBI Taxonomy" id="1986026"/>
    <lineage>
        <taxon>Bacteria</taxon>
        <taxon>Pseudomonadati</taxon>
        <taxon>Pseudomonadota</taxon>
        <taxon>Alphaproteobacteria</taxon>
        <taxon>Hyphomicrobiales</taxon>
        <taxon>Rhizobiaceae</taxon>
        <taxon>Rhizobium/Agrobacterium group</taxon>
        <taxon>Rhizobium</taxon>
    </lineage>
</organism>
<dbReference type="PANTHER" id="PTHR36933">
    <property type="entry name" value="SLL0788 PROTEIN"/>
    <property type="match status" value="1"/>
</dbReference>
<dbReference type="RefSeq" id="WP_110789786.1">
    <property type="nucleotide sequence ID" value="NZ_QJRY01000001.1"/>
</dbReference>
<feature type="domain" description="DUF305" evidence="2">
    <location>
        <begin position="91"/>
        <end position="147"/>
    </location>
</feature>
<name>A0ABX5P0M1_9HYPH</name>
<evidence type="ECO:0000256" key="1">
    <source>
        <dbReference type="SAM" id="SignalP"/>
    </source>
</evidence>
<dbReference type="PANTHER" id="PTHR36933:SF1">
    <property type="entry name" value="SLL0788 PROTEIN"/>
    <property type="match status" value="1"/>
</dbReference>